<accession>B2HPJ5</accession>
<dbReference type="KEGG" id="mmi:MMAR_3939"/>
<dbReference type="OrthoDB" id="4571489at2"/>
<name>B2HPJ5_MYCMM</name>
<sequence length="91" mass="10634">MTEQTFSLAEVAAEHLPKEWKNPTRWLAERLNRGELRGVRFGRTWRMRTRDIDYMLNRYSNDGRAIDRPKPAATEPPLSMACLSDRLRTAS</sequence>
<organism evidence="1 2">
    <name type="scientific">Mycobacterium marinum (strain ATCC BAA-535 / M)</name>
    <dbReference type="NCBI Taxonomy" id="216594"/>
    <lineage>
        <taxon>Bacteria</taxon>
        <taxon>Bacillati</taxon>
        <taxon>Actinomycetota</taxon>
        <taxon>Actinomycetes</taxon>
        <taxon>Mycobacteriales</taxon>
        <taxon>Mycobacteriaceae</taxon>
        <taxon>Mycobacterium</taxon>
        <taxon>Mycobacterium ulcerans group</taxon>
    </lineage>
</organism>
<dbReference type="Proteomes" id="UP000001190">
    <property type="component" value="Chromosome"/>
</dbReference>
<dbReference type="AlphaFoldDB" id="B2HPJ5"/>
<reference evidence="1 2" key="1">
    <citation type="journal article" date="2008" name="Genome Res.">
        <title>Insights from the complete genome sequence of Mycobacterium marinum on the evolution of Mycobacterium tuberculosis.</title>
        <authorList>
            <person name="Stinear T.P."/>
            <person name="Seemann T."/>
            <person name="Harrison P.F."/>
            <person name="Jenkin G.A."/>
            <person name="Davies J.K."/>
            <person name="Johnson P.D."/>
            <person name="Abdellah Z."/>
            <person name="Arrowsmith C."/>
            <person name="Chillingworth T."/>
            <person name="Churcher C."/>
            <person name="Clarke K."/>
            <person name="Cronin A."/>
            <person name="Davis P."/>
            <person name="Goodhead I."/>
            <person name="Holroyd N."/>
            <person name="Jagels K."/>
            <person name="Lord A."/>
            <person name="Moule S."/>
            <person name="Mungall K."/>
            <person name="Norbertczak H."/>
            <person name="Quail M.A."/>
            <person name="Rabbinowitsch E."/>
            <person name="Walker D."/>
            <person name="White B."/>
            <person name="Whitehead S."/>
            <person name="Small P.L."/>
            <person name="Brosch R."/>
            <person name="Ramakrishnan L."/>
            <person name="Fischbach M.A."/>
            <person name="Parkhill J."/>
            <person name="Cole S.T."/>
        </authorList>
    </citation>
    <scope>NUCLEOTIDE SEQUENCE [LARGE SCALE GENOMIC DNA]</scope>
    <source>
        <strain evidence="2">ATCC BAA-535 / M</strain>
    </source>
</reference>
<dbReference type="RefSeq" id="WP_012395533.1">
    <property type="nucleotide sequence ID" value="NC_010612.1"/>
</dbReference>
<keyword evidence="2" id="KW-1185">Reference proteome</keyword>
<dbReference type="EMBL" id="CP000854">
    <property type="protein sequence ID" value="ACC42347.1"/>
    <property type="molecule type" value="Genomic_DNA"/>
</dbReference>
<dbReference type="STRING" id="216594.MMAR_3939"/>
<protein>
    <recommendedName>
        <fullName evidence="3">Helix-turn-helix domain-containing protein</fullName>
    </recommendedName>
</protein>
<evidence type="ECO:0000313" key="1">
    <source>
        <dbReference type="EMBL" id="ACC42347.1"/>
    </source>
</evidence>
<gene>
    <name evidence="1" type="ordered locus">MMAR_3939</name>
</gene>
<proteinExistence type="predicted"/>
<evidence type="ECO:0008006" key="3">
    <source>
        <dbReference type="Google" id="ProtNLM"/>
    </source>
</evidence>
<dbReference type="HOGENOM" id="CLU_2423774_0_0_11"/>
<dbReference type="eggNOG" id="ENOG5032609">
    <property type="taxonomic scope" value="Bacteria"/>
</dbReference>
<evidence type="ECO:0000313" key="2">
    <source>
        <dbReference type="Proteomes" id="UP000001190"/>
    </source>
</evidence>